<reference evidence="2" key="1">
    <citation type="journal article" date="2011" name="Environ. Microbiol.">
        <title>Genomic insights into the metabolic potential of the polycyclic aromatic hydrocarbon degrading sulfate-reducing Deltaproteobacterium N47.</title>
        <authorList>
            <person name="Bergmann F."/>
            <person name="Selesi D."/>
            <person name="Weinmaier T."/>
            <person name="Tischler P."/>
            <person name="Rattei T."/>
            <person name="Meckenstock R.U."/>
        </authorList>
    </citation>
    <scope>NUCLEOTIDE SEQUENCE</scope>
</reference>
<protein>
    <submittedName>
        <fullName evidence="2">Uncharacterized protein</fullName>
    </submittedName>
</protein>
<evidence type="ECO:0000256" key="1">
    <source>
        <dbReference type="SAM" id="MobiDB-lite"/>
    </source>
</evidence>
<feature type="region of interest" description="Disordered" evidence="1">
    <location>
        <begin position="79"/>
        <end position="105"/>
    </location>
</feature>
<evidence type="ECO:0000313" key="2">
    <source>
        <dbReference type="EMBL" id="CBX29943.1"/>
    </source>
</evidence>
<dbReference type="EMBL" id="FR695873">
    <property type="protein sequence ID" value="CBX29943.1"/>
    <property type="molecule type" value="Genomic_DNA"/>
</dbReference>
<organism evidence="2">
    <name type="scientific">uncultured Desulfobacterium sp</name>
    <dbReference type="NCBI Taxonomy" id="201089"/>
    <lineage>
        <taxon>Bacteria</taxon>
        <taxon>Pseudomonadati</taxon>
        <taxon>Thermodesulfobacteriota</taxon>
        <taxon>Desulfobacteria</taxon>
        <taxon>Desulfobacterales</taxon>
        <taxon>Desulfobacteriaceae</taxon>
        <taxon>Desulfobacterium</taxon>
        <taxon>environmental samples</taxon>
    </lineage>
</organism>
<dbReference type="AlphaFoldDB" id="E1YH99"/>
<sequence length="119" mass="13693">MTSEGDIVLIHFEGKPLAFARIEEILPNSKPSWYHVKLLMLQVPVHTIKWILRDSYINGAEFTMNGKKIRIEQVVCPDDQKDEKDQKTSQVQNNDTEGSEKTKSLENAKVIHFADIKKK</sequence>
<gene>
    <name evidence="2" type="ORF">N47_F16380</name>
</gene>
<name>E1YH99_9BACT</name>
<proteinExistence type="predicted"/>
<accession>E1YH99</accession>